<dbReference type="PROSITE" id="PS50921">
    <property type="entry name" value="ANTAR"/>
    <property type="match status" value="1"/>
</dbReference>
<accession>A0A512HRK0</accession>
<dbReference type="Pfam" id="PF03861">
    <property type="entry name" value="ANTAR"/>
    <property type="match status" value="1"/>
</dbReference>
<dbReference type="SUPFAM" id="SSF52172">
    <property type="entry name" value="CheY-like"/>
    <property type="match status" value="1"/>
</dbReference>
<evidence type="ECO:0000256" key="2">
    <source>
        <dbReference type="ARBA" id="ARBA00022777"/>
    </source>
</evidence>
<feature type="domain" description="ANTAR" evidence="5">
    <location>
        <begin position="161"/>
        <end position="222"/>
    </location>
</feature>
<keyword evidence="7" id="KW-1185">Reference proteome</keyword>
<evidence type="ECO:0000256" key="1">
    <source>
        <dbReference type="ARBA" id="ARBA00022679"/>
    </source>
</evidence>
<dbReference type="EMBL" id="BJZQ01000001">
    <property type="protein sequence ID" value="GEO88077.1"/>
    <property type="molecule type" value="Genomic_DNA"/>
</dbReference>
<dbReference type="Gene3D" id="3.30.450.40">
    <property type="match status" value="1"/>
</dbReference>
<dbReference type="RefSeq" id="WP_146825410.1">
    <property type="nucleotide sequence ID" value="NZ_BAAAYQ010000001.1"/>
</dbReference>
<sequence length="237" mass="25724">MVSEQDIAERMVAAAREMQDQQDPDATVKSAVDLLVRNVPGCASASISLVYAKKRVETPAASDELAATGDRLQVELQQGPALDTLWDHETVYVPDLRNDDRWPEWGPRLTELTGAASVLTFRLFTVSNVIGALSMYSTEVDGFTEEDKAEGLALAAHIAIAVLAAQRIDQYETALDSRGVISQACGILMERHHLDTNTAFAVLTRLSSTLNVKMRVIAAELVETGKLPTVPSKKSSD</sequence>
<dbReference type="InterPro" id="IPR003018">
    <property type="entry name" value="GAF"/>
</dbReference>
<dbReference type="SMART" id="SM00065">
    <property type="entry name" value="GAF"/>
    <property type="match status" value="1"/>
</dbReference>
<dbReference type="Pfam" id="PF13185">
    <property type="entry name" value="GAF_2"/>
    <property type="match status" value="1"/>
</dbReference>
<dbReference type="InterPro" id="IPR005561">
    <property type="entry name" value="ANTAR"/>
</dbReference>
<dbReference type="SMART" id="SM01012">
    <property type="entry name" value="ANTAR"/>
    <property type="match status" value="1"/>
</dbReference>
<dbReference type="PIRSF" id="PIRSF036625">
    <property type="entry name" value="GAF_ANTAR"/>
    <property type="match status" value="1"/>
</dbReference>
<dbReference type="AlphaFoldDB" id="A0A512HRK0"/>
<keyword evidence="4" id="KW-0804">Transcription</keyword>
<keyword evidence="2" id="KW-0418">Kinase</keyword>
<dbReference type="Proteomes" id="UP000321769">
    <property type="component" value="Unassembled WGS sequence"/>
</dbReference>
<evidence type="ECO:0000313" key="6">
    <source>
        <dbReference type="EMBL" id="GEO88077.1"/>
    </source>
</evidence>
<dbReference type="InterPro" id="IPR011006">
    <property type="entry name" value="CheY-like_superfamily"/>
</dbReference>
<dbReference type="InterPro" id="IPR029016">
    <property type="entry name" value="GAF-like_dom_sf"/>
</dbReference>
<evidence type="ECO:0000256" key="4">
    <source>
        <dbReference type="ARBA" id="ARBA00023163"/>
    </source>
</evidence>
<protein>
    <submittedName>
        <fullName evidence="6">Transcriptional regulator</fullName>
    </submittedName>
</protein>
<comment type="caution">
    <text evidence="6">The sequence shown here is derived from an EMBL/GenBank/DDBJ whole genome shotgun (WGS) entry which is preliminary data.</text>
</comment>
<dbReference type="OrthoDB" id="7466251at2"/>
<dbReference type="GO" id="GO:0003723">
    <property type="term" value="F:RNA binding"/>
    <property type="evidence" value="ECO:0007669"/>
    <property type="project" value="InterPro"/>
</dbReference>
<evidence type="ECO:0000313" key="7">
    <source>
        <dbReference type="Proteomes" id="UP000321769"/>
    </source>
</evidence>
<gene>
    <name evidence="6" type="ORF">AFL01nite_04040</name>
</gene>
<dbReference type="GO" id="GO:0016301">
    <property type="term" value="F:kinase activity"/>
    <property type="evidence" value="ECO:0007669"/>
    <property type="project" value="UniProtKB-KW"/>
</dbReference>
<dbReference type="Gene3D" id="1.10.10.10">
    <property type="entry name" value="Winged helix-like DNA-binding domain superfamily/Winged helix DNA-binding domain"/>
    <property type="match status" value="1"/>
</dbReference>
<name>A0A512HRK0_9ACTN</name>
<dbReference type="InterPro" id="IPR036388">
    <property type="entry name" value="WH-like_DNA-bd_sf"/>
</dbReference>
<proteinExistence type="predicted"/>
<organism evidence="6 7">
    <name type="scientific">Aeromicrobium flavum</name>
    <dbReference type="NCBI Taxonomy" id="416568"/>
    <lineage>
        <taxon>Bacteria</taxon>
        <taxon>Bacillati</taxon>
        <taxon>Actinomycetota</taxon>
        <taxon>Actinomycetes</taxon>
        <taxon>Propionibacteriales</taxon>
        <taxon>Nocardioidaceae</taxon>
        <taxon>Aeromicrobium</taxon>
    </lineage>
</organism>
<dbReference type="InterPro" id="IPR012074">
    <property type="entry name" value="GAF_ANTAR"/>
</dbReference>
<keyword evidence="1" id="KW-0808">Transferase</keyword>
<evidence type="ECO:0000259" key="5">
    <source>
        <dbReference type="PROSITE" id="PS50921"/>
    </source>
</evidence>
<reference evidence="6 7" key="1">
    <citation type="submission" date="2019-07" db="EMBL/GenBank/DDBJ databases">
        <title>Whole genome shotgun sequence of Aeromicrobium flavum NBRC 107625.</title>
        <authorList>
            <person name="Hosoyama A."/>
            <person name="Uohara A."/>
            <person name="Ohji S."/>
            <person name="Ichikawa N."/>
        </authorList>
    </citation>
    <scope>NUCLEOTIDE SEQUENCE [LARGE SCALE GENOMIC DNA]</scope>
    <source>
        <strain evidence="6 7">NBRC 107625</strain>
    </source>
</reference>
<dbReference type="SUPFAM" id="SSF55781">
    <property type="entry name" value="GAF domain-like"/>
    <property type="match status" value="1"/>
</dbReference>
<keyword evidence="3" id="KW-0805">Transcription regulation</keyword>
<evidence type="ECO:0000256" key="3">
    <source>
        <dbReference type="ARBA" id="ARBA00023015"/>
    </source>
</evidence>